<dbReference type="EMBL" id="CAJGYO010000004">
    <property type="protein sequence ID" value="CAD6225055.1"/>
    <property type="molecule type" value="Genomic_DNA"/>
</dbReference>
<evidence type="ECO:0000259" key="5">
    <source>
        <dbReference type="Pfam" id="PF13947"/>
    </source>
</evidence>
<evidence type="ECO:0000313" key="7">
    <source>
        <dbReference type="Proteomes" id="UP000604825"/>
    </source>
</evidence>
<keyword evidence="3" id="KW-0472">Membrane</keyword>
<feature type="domain" description="Wall-associated receptor kinase galacturonan-binding" evidence="5">
    <location>
        <begin position="30"/>
        <end position="65"/>
    </location>
</feature>
<dbReference type="Pfam" id="PF13947">
    <property type="entry name" value="GUB_WAK_bind"/>
    <property type="match status" value="1"/>
</dbReference>
<evidence type="ECO:0000256" key="2">
    <source>
        <dbReference type="ARBA" id="ARBA00022729"/>
    </source>
</evidence>
<organism evidence="6 7">
    <name type="scientific">Miscanthus lutarioriparius</name>
    <dbReference type="NCBI Taxonomy" id="422564"/>
    <lineage>
        <taxon>Eukaryota</taxon>
        <taxon>Viridiplantae</taxon>
        <taxon>Streptophyta</taxon>
        <taxon>Embryophyta</taxon>
        <taxon>Tracheophyta</taxon>
        <taxon>Spermatophyta</taxon>
        <taxon>Magnoliopsida</taxon>
        <taxon>Liliopsida</taxon>
        <taxon>Poales</taxon>
        <taxon>Poaceae</taxon>
        <taxon>PACMAD clade</taxon>
        <taxon>Panicoideae</taxon>
        <taxon>Andropogonodae</taxon>
        <taxon>Andropogoneae</taxon>
        <taxon>Saccharinae</taxon>
        <taxon>Miscanthus</taxon>
    </lineage>
</organism>
<gene>
    <name evidence="6" type="ORF">NCGR_LOCUS17219</name>
</gene>
<protein>
    <recommendedName>
        <fullName evidence="5">Wall-associated receptor kinase galacturonan-binding domain-containing protein</fullName>
    </recommendedName>
</protein>
<sequence length="117" mass="12971">MDAVHLDAAVLVYLLLILLAPTAAASLTGCPKKCGNITFDYPFGIGAGCFKDPCFELICEQQPSRLFLRWWGGVEGQPSSIMHPCLPWVLMMGMLAIRMYPMVANVILKGTVRFHKR</sequence>
<reference evidence="6" key="1">
    <citation type="submission" date="2020-10" db="EMBL/GenBank/DDBJ databases">
        <authorList>
            <person name="Han B."/>
            <person name="Lu T."/>
            <person name="Zhao Q."/>
            <person name="Huang X."/>
            <person name="Zhao Y."/>
        </authorList>
    </citation>
    <scope>NUCLEOTIDE SEQUENCE</scope>
</reference>
<dbReference type="Proteomes" id="UP000604825">
    <property type="component" value="Unassembled WGS sequence"/>
</dbReference>
<keyword evidence="3" id="KW-0812">Transmembrane</keyword>
<feature type="chain" id="PRO_5032657005" description="Wall-associated receptor kinase galacturonan-binding domain-containing protein" evidence="4">
    <location>
        <begin position="26"/>
        <end position="117"/>
    </location>
</feature>
<keyword evidence="7" id="KW-1185">Reference proteome</keyword>
<feature type="transmembrane region" description="Helical" evidence="3">
    <location>
        <begin position="88"/>
        <end position="108"/>
    </location>
</feature>
<evidence type="ECO:0000256" key="3">
    <source>
        <dbReference type="SAM" id="Phobius"/>
    </source>
</evidence>
<keyword evidence="2 4" id="KW-0732">Signal</keyword>
<feature type="signal peptide" evidence="4">
    <location>
        <begin position="1"/>
        <end position="25"/>
    </location>
</feature>
<comment type="subcellular location">
    <subcellularLocation>
        <location evidence="1">Membrane</location>
        <topology evidence="1">Single-pass membrane protein</topology>
    </subcellularLocation>
</comment>
<dbReference type="PANTHER" id="PTHR33491">
    <property type="entry name" value="OSJNBA0016N04.9 PROTEIN"/>
    <property type="match status" value="1"/>
</dbReference>
<dbReference type="OrthoDB" id="693725at2759"/>
<dbReference type="GO" id="GO:0030247">
    <property type="term" value="F:polysaccharide binding"/>
    <property type="evidence" value="ECO:0007669"/>
    <property type="project" value="InterPro"/>
</dbReference>
<keyword evidence="3" id="KW-1133">Transmembrane helix</keyword>
<evidence type="ECO:0000256" key="1">
    <source>
        <dbReference type="ARBA" id="ARBA00004167"/>
    </source>
</evidence>
<accession>A0A811NMQ0</accession>
<dbReference type="AlphaFoldDB" id="A0A811NMQ0"/>
<comment type="caution">
    <text evidence="6">The sequence shown here is derived from an EMBL/GenBank/DDBJ whole genome shotgun (WGS) entry which is preliminary data.</text>
</comment>
<proteinExistence type="predicted"/>
<evidence type="ECO:0000256" key="4">
    <source>
        <dbReference type="SAM" id="SignalP"/>
    </source>
</evidence>
<dbReference type="GO" id="GO:0016020">
    <property type="term" value="C:membrane"/>
    <property type="evidence" value="ECO:0007669"/>
    <property type="project" value="UniProtKB-SubCell"/>
</dbReference>
<evidence type="ECO:0000313" key="6">
    <source>
        <dbReference type="EMBL" id="CAD6225055.1"/>
    </source>
</evidence>
<dbReference type="InterPro" id="IPR025287">
    <property type="entry name" value="WAK_GUB"/>
</dbReference>
<name>A0A811NMQ0_9POAL</name>